<dbReference type="Pfam" id="PF20154">
    <property type="entry name" value="LNT_N"/>
    <property type="match status" value="1"/>
</dbReference>
<evidence type="ECO:0000256" key="6">
    <source>
        <dbReference type="ARBA" id="ARBA00022989"/>
    </source>
</evidence>
<dbReference type="PANTHER" id="PTHR38686">
    <property type="entry name" value="APOLIPOPROTEIN N-ACYLTRANSFERASE"/>
    <property type="match status" value="1"/>
</dbReference>
<dbReference type="InterPro" id="IPR045378">
    <property type="entry name" value="LNT_N"/>
</dbReference>
<dbReference type="RefSeq" id="WP_204637453.1">
    <property type="nucleotide sequence ID" value="NZ_JADIKC010000008.1"/>
</dbReference>
<feature type="domain" description="CN hydrolase" evidence="10">
    <location>
        <begin position="219"/>
        <end position="436"/>
    </location>
</feature>
<accession>A0ABS2JVF3</accession>
<evidence type="ECO:0000256" key="5">
    <source>
        <dbReference type="ARBA" id="ARBA00022692"/>
    </source>
</evidence>
<keyword evidence="4" id="KW-0808">Transferase</keyword>
<evidence type="ECO:0000256" key="9">
    <source>
        <dbReference type="SAM" id="Phobius"/>
    </source>
</evidence>
<evidence type="ECO:0000313" key="11">
    <source>
        <dbReference type="EMBL" id="MBM7123002.1"/>
    </source>
</evidence>
<proteinExistence type="inferred from homology"/>
<dbReference type="Pfam" id="PF00795">
    <property type="entry name" value="CN_hydrolase"/>
    <property type="match status" value="1"/>
</dbReference>
<dbReference type="EMBL" id="JADIKC010000008">
    <property type="protein sequence ID" value="MBM7123002.1"/>
    <property type="molecule type" value="Genomic_DNA"/>
</dbReference>
<reference evidence="11 12" key="1">
    <citation type="submission" date="2020-10" db="EMBL/GenBank/DDBJ databases">
        <title>Phylogeny of dyella-like bacteria.</title>
        <authorList>
            <person name="Fu J."/>
        </authorList>
    </citation>
    <scope>NUCLEOTIDE SEQUENCE [LARGE SCALE GENOMIC DNA]</scope>
    <source>
        <strain evidence="11 12">THG-B117</strain>
    </source>
</reference>
<dbReference type="SUPFAM" id="SSF56317">
    <property type="entry name" value="Carbon-nitrogen hydrolase"/>
    <property type="match status" value="1"/>
</dbReference>
<gene>
    <name evidence="11" type="ORF">ISP20_17685</name>
</gene>
<comment type="subcellular location">
    <subcellularLocation>
        <location evidence="1">Cell membrane</location>
        <topology evidence="1">Multi-pass membrane protein</topology>
    </subcellularLocation>
</comment>
<keyword evidence="7 9" id="KW-0472">Membrane</keyword>
<keyword evidence="6 9" id="KW-1133">Transmembrane helix</keyword>
<keyword evidence="8" id="KW-0012">Acyltransferase</keyword>
<feature type="transmembrane region" description="Helical" evidence="9">
    <location>
        <begin position="116"/>
        <end position="134"/>
    </location>
</feature>
<evidence type="ECO:0000256" key="8">
    <source>
        <dbReference type="ARBA" id="ARBA00023315"/>
    </source>
</evidence>
<feature type="transmembrane region" description="Helical" evidence="9">
    <location>
        <begin position="32"/>
        <end position="48"/>
    </location>
</feature>
<comment type="similarity">
    <text evidence="2">Belongs to the CN hydrolase family. Apolipoprotein N-acyltransferase subfamily.</text>
</comment>
<name>A0ABS2JVF3_9GAMM</name>
<dbReference type="PROSITE" id="PS50263">
    <property type="entry name" value="CN_HYDROLASE"/>
    <property type="match status" value="1"/>
</dbReference>
<evidence type="ECO:0000313" key="12">
    <source>
        <dbReference type="Proteomes" id="UP001430065"/>
    </source>
</evidence>
<feature type="transmembrane region" description="Helical" evidence="9">
    <location>
        <begin position="449"/>
        <end position="467"/>
    </location>
</feature>
<dbReference type="InterPro" id="IPR036526">
    <property type="entry name" value="C-N_Hydrolase_sf"/>
</dbReference>
<comment type="caution">
    <text evidence="11">The sequence shown here is derived from an EMBL/GenBank/DDBJ whole genome shotgun (WGS) entry which is preliminary data.</text>
</comment>
<dbReference type="Proteomes" id="UP001430065">
    <property type="component" value="Unassembled WGS sequence"/>
</dbReference>
<evidence type="ECO:0000256" key="2">
    <source>
        <dbReference type="ARBA" id="ARBA00010065"/>
    </source>
</evidence>
<sequence length="473" mass="50430">MASKPDTVGWPVGVAATALAALAWWFASGVEPQWWLAWLAPLPVLWLAPRVGARWAALAGFAAYAAGGLNVWSYLHAAVGLPTLPVIGFILVGGVMLALCVLLYRHLLLRGRTVAAVLSVPALWVACEYVISLLSPHSTFFNIGYTQSDALPVIQIAAVTGLWGIGFLVLLVPAAIAAQTWSPAPRRDRVIAGALAALAVVATVVYGGWRLQEPATSSLRIGLASLLGPMRSADSAEGQALQSRYADAMGRLADAGAKIVLIPETSFGAQDPTIPAFKQLAGLRGLIVASGIDFKNAAQPERNMLSVIQPGAQSPATYNKHHLLLGLEHYTPGDTYTMLDGSPRTGLAICKDMDFHDTGHAYASRHTQLLLVPASDFDVDGWLHSRMAIMRGVESGFAIARAARGGRLTLSDDRGRVVAEASSEHRDAELVGDLPLHDTSTLYGRWGDWFVYLVLVGLAACLAMAVLPRRARR</sequence>
<dbReference type="PANTHER" id="PTHR38686:SF1">
    <property type="entry name" value="APOLIPOPROTEIN N-ACYLTRANSFERASE"/>
    <property type="match status" value="1"/>
</dbReference>
<feature type="transmembrane region" description="Helical" evidence="9">
    <location>
        <begin position="190"/>
        <end position="209"/>
    </location>
</feature>
<evidence type="ECO:0000256" key="1">
    <source>
        <dbReference type="ARBA" id="ARBA00004651"/>
    </source>
</evidence>
<keyword evidence="12" id="KW-1185">Reference proteome</keyword>
<feature type="transmembrane region" description="Helical" evidence="9">
    <location>
        <begin position="7"/>
        <end position="26"/>
    </location>
</feature>
<dbReference type="InterPro" id="IPR004563">
    <property type="entry name" value="Apolipo_AcylTrfase"/>
</dbReference>
<evidence type="ECO:0000259" key="10">
    <source>
        <dbReference type="PROSITE" id="PS50263"/>
    </source>
</evidence>
<feature type="transmembrane region" description="Helical" evidence="9">
    <location>
        <begin position="55"/>
        <end position="75"/>
    </location>
</feature>
<evidence type="ECO:0000256" key="7">
    <source>
        <dbReference type="ARBA" id="ARBA00023136"/>
    </source>
</evidence>
<feature type="transmembrane region" description="Helical" evidence="9">
    <location>
        <begin position="154"/>
        <end position="178"/>
    </location>
</feature>
<organism evidence="11 12">
    <name type="scientific">Dyella kyungheensis</name>
    <dbReference type="NCBI Taxonomy" id="1242174"/>
    <lineage>
        <taxon>Bacteria</taxon>
        <taxon>Pseudomonadati</taxon>
        <taxon>Pseudomonadota</taxon>
        <taxon>Gammaproteobacteria</taxon>
        <taxon>Lysobacterales</taxon>
        <taxon>Rhodanobacteraceae</taxon>
        <taxon>Dyella</taxon>
    </lineage>
</organism>
<protein>
    <recommendedName>
        <fullName evidence="10">CN hydrolase domain-containing protein</fullName>
    </recommendedName>
</protein>
<evidence type="ECO:0000256" key="4">
    <source>
        <dbReference type="ARBA" id="ARBA00022679"/>
    </source>
</evidence>
<keyword evidence="5 9" id="KW-0812">Transmembrane</keyword>
<evidence type="ECO:0000256" key="3">
    <source>
        <dbReference type="ARBA" id="ARBA00022475"/>
    </source>
</evidence>
<dbReference type="InterPro" id="IPR003010">
    <property type="entry name" value="C-N_Hydrolase"/>
</dbReference>
<keyword evidence="3" id="KW-1003">Cell membrane</keyword>
<dbReference type="Gene3D" id="3.60.110.10">
    <property type="entry name" value="Carbon-nitrogen hydrolase"/>
    <property type="match status" value="1"/>
</dbReference>
<feature type="transmembrane region" description="Helical" evidence="9">
    <location>
        <begin position="81"/>
        <end position="104"/>
    </location>
</feature>